<reference evidence="3 4" key="1">
    <citation type="submission" date="2020-02" db="EMBL/GenBank/DDBJ databases">
        <title>complete genome sequence of Rhodobacteraceae bacterium.</title>
        <authorList>
            <person name="Park J."/>
            <person name="Kim Y.-S."/>
            <person name="Kim K.-H."/>
        </authorList>
    </citation>
    <scope>NUCLEOTIDE SEQUENCE [LARGE SCALE GENOMIC DNA]</scope>
    <source>
        <strain evidence="3 4">RR4-56</strain>
    </source>
</reference>
<feature type="region of interest" description="Disordered" evidence="1">
    <location>
        <begin position="17"/>
        <end position="36"/>
    </location>
</feature>
<protein>
    <submittedName>
        <fullName evidence="3">Uncharacterized protein</fullName>
    </submittedName>
</protein>
<dbReference type="KEGG" id="hdh:G5B40_08105"/>
<evidence type="ECO:0000256" key="2">
    <source>
        <dbReference type="SAM" id="SignalP"/>
    </source>
</evidence>
<proteinExistence type="predicted"/>
<evidence type="ECO:0000313" key="3">
    <source>
        <dbReference type="EMBL" id="QIE55421.1"/>
    </source>
</evidence>
<feature type="chain" id="PRO_5029542397" evidence="2">
    <location>
        <begin position="19"/>
        <end position="94"/>
    </location>
</feature>
<accession>A0A7L5BVK4</accession>
<sequence>MPSRWVLAAAFVVAPASAETPYPQKHPPRAERAGPVSAGAKLDVVKAPAAAATVGARSGGGASGRAQPLHAKDGRSDYGYSGERPRAAPVGSGE</sequence>
<evidence type="ECO:0000256" key="1">
    <source>
        <dbReference type="SAM" id="MobiDB-lite"/>
    </source>
</evidence>
<dbReference type="EMBL" id="CP049056">
    <property type="protein sequence ID" value="QIE55421.1"/>
    <property type="molecule type" value="Genomic_DNA"/>
</dbReference>
<organism evidence="3 4">
    <name type="scientific">Pikeienuella piscinae</name>
    <dbReference type="NCBI Taxonomy" id="2748098"/>
    <lineage>
        <taxon>Bacteria</taxon>
        <taxon>Pseudomonadati</taxon>
        <taxon>Pseudomonadota</taxon>
        <taxon>Alphaproteobacteria</taxon>
        <taxon>Rhodobacterales</taxon>
        <taxon>Paracoccaceae</taxon>
        <taxon>Pikeienuella</taxon>
    </lineage>
</organism>
<keyword evidence="4" id="KW-1185">Reference proteome</keyword>
<dbReference type="RefSeq" id="WP_165097317.1">
    <property type="nucleotide sequence ID" value="NZ_CP049056.1"/>
</dbReference>
<name>A0A7L5BVK4_9RHOB</name>
<evidence type="ECO:0000313" key="4">
    <source>
        <dbReference type="Proteomes" id="UP000503336"/>
    </source>
</evidence>
<keyword evidence="2" id="KW-0732">Signal</keyword>
<dbReference type="Proteomes" id="UP000503336">
    <property type="component" value="Chromosome"/>
</dbReference>
<feature type="region of interest" description="Disordered" evidence="1">
    <location>
        <begin position="53"/>
        <end position="94"/>
    </location>
</feature>
<dbReference type="AlphaFoldDB" id="A0A7L5BVK4"/>
<gene>
    <name evidence="3" type="ORF">G5B40_08105</name>
</gene>
<feature type="signal peptide" evidence="2">
    <location>
        <begin position="1"/>
        <end position="18"/>
    </location>
</feature>